<dbReference type="InterPro" id="IPR008593">
    <property type="entry name" value="Dam_MeTrfase"/>
</dbReference>
<sequence>MTTTTDDVSSSTETDEPFFAQADKDTWQTPPGILSAFEAYDPIDTDPCAGPETRIGREYNWTIEDDGLAWPWEGTVFVNPPFSDKVTWLDEVLSRLDSGEVDRAYVLLPDSTDVQSWFHGRIVPNANYVWFAEGRVKFIDPESGEQKGSPTGGTCISMFGEEPPAEMLEWFSENGWLVETARP</sequence>
<gene>
    <name evidence="2" type="ORF">HRTV-27_gp41</name>
</gene>
<evidence type="ECO:0000313" key="3">
    <source>
        <dbReference type="Proteomes" id="UP000827260"/>
    </source>
</evidence>
<dbReference type="GO" id="GO:0009007">
    <property type="term" value="F:site-specific DNA-methyltransferase (adenine-specific) activity"/>
    <property type="evidence" value="ECO:0007669"/>
    <property type="project" value="InterPro"/>
</dbReference>
<protein>
    <submittedName>
        <fullName evidence="2">N6-adenine methyltransferase</fullName>
    </submittedName>
</protein>
<evidence type="ECO:0000256" key="1">
    <source>
        <dbReference type="SAM" id="MobiDB-lite"/>
    </source>
</evidence>
<name>A0AAE9BYC2_9CAUD</name>
<proteinExistence type="predicted"/>
<dbReference type="EMBL" id="MZ334522">
    <property type="protein sequence ID" value="UBF22734.1"/>
    <property type="molecule type" value="Genomic_DNA"/>
</dbReference>
<keyword evidence="3" id="KW-1185">Reference proteome</keyword>
<dbReference type="GO" id="GO:0003677">
    <property type="term" value="F:DNA binding"/>
    <property type="evidence" value="ECO:0007669"/>
    <property type="project" value="InterPro"/>
</dbReference>
<evidence type="ECO:0000313" key="2">
    <source>
        <dbReference type="EMBL" id="UBF22734.1"/>
    </source>
</evidence>
<feature type="compositionally biased region" description="Low complexity" evidence="1">
    <location>
        <begin position="1"/>
        <end position="12"/>
    </location>
</feature>
<keyword evidence="2" id="KW-0489">Methyltransferase</keyword>
<dbReference type="GO" id="GO:0009307">
    <property type="term" value="P:DNA restriction-modification system"/>
    <property type="evidence" value="ECO:0007669"/>
    <property type="project" value="InterPro"/>
</dbReference>
<keyword evidence="2" id="KW-0808">Transferase</keyword>
<dbReference type="Proteomes" id="UP000827260">
    <property type="component" value="Segment"/>
</dbReference>
<dbReference type="GO" id="GO:0032259">
    <property type="term" value="P:methylation"/>
    <property type="evidence" value="ECO:0007669"/>
    <property type="project" value="UniProtKB-KW"/>
</dbReference>
<accession>A0AAE9BYC2</accession>
<organism evidence="2 3">
    <name type="scientific">Halorubrum tailed virus 27</name>
    <dbReference type="NCBI Taxonomy" id="2878008"/>
    <lineage>
        <taxon>Viruses</taxon>
        <taxon>Duplodnaviria</taxon>
        <taxon>Heunggongvirae</taxon>
        <taxon>Uroviricota</taxon>
        <taxon>Caudoviricetes</taxon>
        <taxon>Thumleimavirales</taxon>
        <taxon>Hafunaviridae</taxon>
        <taxon>Minorvirus</taxon>
        <taxon>Minorvirus thailandense</taxon>
        <taxon>Minorvirus HRTV27</taxon>
    </lineage>
</organism>
<reference evidence="2" key="1">
    <citation type="submission" date="2021-05" db="EMBL/GenBank/DDBJ databases">
        <title>Diversity, taxonomy and evolution of archaeal viruses of the class Caudoviricetes.</title>
        <authorList>
            <person name="Liu Y."/>
            <person name="Demina T.A."/>
            <person name="Roux S."/>
            <person name="Aiewsakun P."/>
            <person name="Kazlauskas D."/>
            <person name="Simmonds P."/>
            <person name="Prangishvili D."/>
            <person name="Oksanen H.M."/>
            <person name="Krupovic M."/>
        </authorList>
    </citation>
    <scope>NUCLEOTIDE SEQUENCE</scope>
    <source>
        <strain evidence="2">HRTV-27/27</strain>
    </source>
</reference>
<dbReference type="Pfam" id="PF05869">
    <property type="entry name" value="Dam"/>
    <property type="match status" value="1"/>
</dbReference>
<feature type="region of interest" description="Disordered" evidence="1">
    <location>
        <begin position="1"/>
        <end position="30"/>
    </location>
</feature>